<evidence type="ECO:0000313" key="1">
    <source>
        <dbReference type="EMBL" id="VDP23905.1"/>
    </source>
</evidence>
<gene>
    <name evidence="1" type="ORF">OFLC_LOCUS15793</name>
</gene>
<reference evidence="1 2" key="2">
    <citation type="submission" date="2018-11" db="EMBL/GenBank/DDBJ databases">
        <authorList>
            <consortium name="Pathogen Informatics"/>
        </authorList>
    </citation>
    <scope>NUCLEOTIDE SEQUENCE [LARGE SCALE GENOMIC DNA]</scope>
</reference>
<keyword evidence="2" id="KW-1185">Reference proteome</keyword>
<protein>
    <submittedName>
        <fullName evidence="3">Glycosyltransferase</fullName>
    </submittedName>
</protein>
<name>A0A183I7T1_9BILA</name>
<accession>A0A183I7T1</accession>
<dbReference type="WBParaSite" id="OFLC_0001580601-mRNA-1">
    <property type="protein sequence ID" value="OFLC_0001580601-mRNA-1"/>
    <property type="gene ID" value="OFLC_0001580601"/>
</dbReference>
<organism evidence="3">
    <name type="scientific">Onchocerca flexuosa</name>
    <dbReference type="NCBI Taxonomy" id="387005"/>
    <lineage>
        <taxon>Eukaryota</taxon>
        <taxon>Metazoa</taxon>
        <taxon>Ecdysozoa</taxon>
        <taxon>Nematoda</taxon>
        <taxon>Chromadorea</taxon>
        <taxon>Rhabditida</taxon>
        <taxon>Spirurina</taxon>
        <taxon>Spiruromorpha</taxon>
        <taxon>Filarioidea</taxon>
        <taxon>Onchocercidae</taxon>
        <taxon>Onchocerca</taxon>
    </lineage>
</organism>
<reference evidence="3" key="1">
    <citation type="submission" date="2016-06" db="UniProtKB">
        <authorList>
            <consortium name="WormBaseParasite"/>
        </authorList>
    </citation>
    <scope>IDENTIFICATION</scope>
</reference>
<sequence>DSSRRISRKRFRWISASTVIGEVFKRFPDQISVVFGVASIIFTGRKITVPAILRFECFCGVCGLRFLQV</sequence>
<proteinExistence type="predicted"/>
<evidence type="ECO:0000313" key="3">
    <source>
        <dbReference type="WBParaSite" id="OFLC_0001580601-mRNA-1"/>
    </source>
</evidence>
<dbReference type="Proteomes" id="UP000267606">
    <property type="component" value="Unassembled WGS sequence"/>
</dbReference>
<evidence type="ECO:0000313" key="2">
    <source>
        <dbReference type="Proteomes" id="UP000267606"/>
    </source>
</evidence>
<dbReference type="AlphaFoldDB" id="A0A183I7T1"/>
<dbReference type="EMBL" id="UZAJ01042899">
    <property type="protein sequence ID" value="VDP23905.1"/>
    <property type="molecule type" value="Genomic_DNA"/>
</dbReference>